<dbReference type="InterPro" id="IPR032708">
    <property type="entry name" value="McjB_C"/>
</dbReference>
<dbReference type="NCBIfam" id="NF033537">
    <property type="entry name" value="lasso_biosyn_B2"/>
    <property type="match status" value="1"/>
</dbReference>
<reference evidence="2 3" key="1">
    <citation type="submission" date="2018-06" db="EMBL/GenBank/DDBJ databases">
        <title>Genomic Encyclopedia of Type Strains, Phase III (KMG-III): the genomes of soil and plant-associated and newly described type strains.</title>
        <authorList>
            <person name="Whitman W."/>
        </authorList>
    </citation>
    <scope>NUCLEOTIDE SEQUENCE [LARGE SCALE GENOMIC DNA]</scope>
    <source>
        <strain evidence="2 3">CECT 7377</strain>
    </source>
</reference>
<protein>
    <submittedName>
        <fullName evidence="2">Transglutaminase superfamily protein</fullName>
    </submittedName>
</protein>
<accession>A0A366J888</accession>
<dbReference type="InterPro" id="IPR053521">
    <property type="entry name" value="McjB-like"/>
</dbReference>
<sequence length="224" mass="25291">MEEGNVKFSKDVWHVVANDELIILDAMTDNFILFNKQDTSSILGALVDQSICKSTMELLDIGILEHSLNPQIINRSYTHGLDDFTWSESMRFKTLHCQCDIDVRAILLAIGALMKAYLKIKVGKLSSILEKNDLPIKKPINLPEHIIKKEINSLVFASRLVPFKVACFEFSVALQDRLLSGHGTYTSLIIGVQKYSFMAHAWLELNGKPLGEPDYVSMSLHKLR</sequence>
<gene>
    <name evidence="2" type="ORF">DFP80_108130</name>
</gene>
<dbReference type="EMBL" id="QNSE01000008">
    <property type="protein sequence ID" value="RBP82484.1"/>
    <property type="molecule type" value="Genomic_DNA"/>
</dbReference>
<name>A0A366J888_9GAMM</name>
<evidence type="ECO:0000259" key="1">
    <source>
        <dbReference type="Pfam" id="PF13471"/>
    </source>
</evidence>
<dbReference type="Pfam" id="PF13471">
    <property type="entry name" value="Transglut_core3"/>
    <property type="match status" value="1"/>
</dbReference>
<dbReference type="AlphaFoldDB" id="A0A366J888"/>
<dbReference type="Proteomes" id="UP000252792">
    <property type="component" value="Unassembled WGS sequence"/>
</dbReference>
<organism evidence="2 3">
    <name type="scientific">Marinomonas rhizomae</name>
    <dbReference type="NCBI Taxonomy" id="491948"/>
    <lineage>
        <taxon>Bacteria</taxon>
        <taxon>Pseudomonadati</taxon>
        <taxon>Pseudomonadota</taxon>
        <taxon>Gammaproteobacteria</taxon>
        <taxon>Oceanospirillales</taxon>
        <taxon>Oceanospirillaceae</taxon>
        <taxon>Marinomonas</taxon>
    </lineage>
</organism>
<evidence type="ECO:0000313" key="3">
    <source>
        <dbReference type="Proteomes" id="UP000252792"/>
    </source>
</evidence>
<keyword evidence="3" id="KW-1185">Reference proteome</keyword>
<comment type="caution">
    <text evidence="2">The sequence shown here is derived from an EMBL/GenBank/DDBJ whole genome shotgun (WGS) entry which is preliminary data.</text>
</comment>
<feature type="domain" description="Microcin J25-processing protein McjB C-terminal" evidence="1">
    <location>
        <begin position="152"/>
        <end position="214"/>
    </location>
</feature>
<proteinExistence type="predicted"/>
<evidence type="ECO:0000313" key="2">
    <source>
        <dbReference type="EMBL" id="RBP82484.1"/>
    </source>
</evidence>